<accession>A0A1Z5JUJ4</accession>
<feature type="region of interest" description="Disordered" evidence="1">
    <location>
        <begin position="115"/>
        <end position="139"/>
    </location>
</feature>
<organism evidence="3 4">
    <name type="scientific">Fistulifera solaris</name>
    <name type="common">Oleaginous diatom</name>
    <dbReference type="NCBI Taxonomy" id="1519565"/>
    <lineage>
        <taxon>Eukaryota</taxon>
        <taxon>Sar</taxon>
        <taxon>Stramenopiles</taxon>
        <taxon>Ochrophyta</taxon>
        <taxon>Bacillariophyta</taxon>
        <taxon>Bacillariophyceae</taxon>
        <taxon>Bacillariophycidae</taxon>
        <taxon>Naviculales</taxon>
        <taxon>Naviculaceae</taxon>
        <taxon>Fistulifera</taxon>
    </lineage>
</organism>
<evidence type="ECO:0000256" key="1">
    <source>
        <dbReference type="SAM" id="MobiDB-lite"/>
    </source>
</evidence>
<dbReference type="Proteomes" id="UP000198406">
    <property type="component" value="Unassembled WGS sequence"/>
</dbReference>
<gene>
    <name evidence="3" type="ORF">FisN_18Lh184</name>
</gene>
<feature type="signal peptide" evidence="2">
    <location>
        <begin position="1"/>
        <end position="19"/>
    </location>
</feature>
<evidence type="ECO:0000256" key="2">
    <source>
        <dbReference type="SAM" id="SignalP"/>
    </source>
</evidence>
<proteinExistence type="predicted"/>
<protein>
    <submittedName>
        <fullName evidence="3">Uncharacterized protein</fullName>
    </submittedName>
</protein>
<feature type="chain" id="PRO_5013074548" evidence="2">
    <location>
        <begin position="20"/>
        <end position="417"/>
    </location>
</feature>
<keyword evidence="2" id="KW-0732">Signal</keyword>
<sequence length="417" mass="46367">MKLALSLSVVAGLVSMTQARLNVATTVQQQEAEMVTELGRNKKKKKQTIGWHKLIHVTFKMEHFKSFDEPGEFNKKVAIGAFNRAFEEVFEGITMDWDFIDSLIQVPEPEYLSNGDLLYPRPHPGRPVPKRDPKKPTHNGSHTIYGYIHGDPTCRLCPNDFLGSGASGESFSNFLKDQAKWDEVGKLFCMELKGTGIENYEDVKNCAFTVGYVGDNEIELMESAATVALASDVLTDVSGSTNAIVTAYRIHPSAVLDMEVLEKAFTVAYNNVFEDRDFMVEGVQLLRQVVADEMAVGQSSVRVHDNEIAVSVLDEENEADDDDSEDTDEDTDSEDADDDDSDEVEFLTAMYWLKVDWTCKGSTCSADKMLPGVFLQNTPGISRHTILESYLCHNLREFGDASFADVDGCDIMFLVGV</sequence>
<feature type="region of interest" description="Disordered" evidence="1">
    <location>
        <begin position="314"/>
        <end position="341"/>
    </location>
</feature>
<dbReference type="InParanoid" id="A0A1Z5JUJ4"/>
<reference evidence="3 4" key="1">
    <citation type="journal article" date="2015" name="Plant Cell">
        <title>Oil accumulation by the oleaginous diatom Fistulifera solaris as revealed by the genome and transcriptome.</title>
        <authorList>
            <person name="Tanaka T."/>
            <person name="Maeda Y."/>
            <person name="Veluchamy A."/>
            <person name="Tanaka M."/>
            <person name="Abida H."/>
            <person name="Marechal E."/>
            <person name="Bowler C."/>
            <person name="Muto M."/>
            <person name="Sunaga Y."/>
            <person name="Tanaka M."/>
            <person name="Yoshino T."/>
            <person name="Taniguchi T."/>
            <person name="Fukuda Y."/>
            <person name="Nemoto M."/>
            <person name="Matsumoto M."/>
            <person name="Wong P.S."/>
            <person name="Aburatani S."/>
            <person name="Fujibuchi W."/>
        </authorList>
    </citation>
    <scope>NUCLEOTIDE SEQUENCE [LARGE SCALE GENOMIC DNA]</scope>
    <source>
        <strain evidence="3 4">JPCC DA0580</strain>
    </source>
</reference>
<evidence type="ECO:0000313" key="4">
    <source>
        <dbReference type="Proteomes" id="UP000198406"/>
    </source>
</evidence>
<dbReference type="EMBL" id="BDSP01000118">
    <property type="protein sequence ID" value="GAX17536.1"/>
    <property type="molecule type" value="Genomic_DNA"/>
</dbReference>
<dbReference type="AlphaFoldDB" id="A0A1Z5JUJ4"/>
<name>A0A1Z5JUJ4_FISSO</name>
<comment type="caution">
    <text evidence="3">The sequence shown here is derived from an EMBL/GenBank/DDBJ whole genome shotgun (WGS) entry which is preliminary data.</text>
</comment>
<keyword evidence="4" id="KW-1185">Reference proteome</keyword>
<evidence type="ECO:0000313" key="3">
    <source>
        <dbReference type="EMBL" id="GAX17536.1"/>
    </source>
</evidence>